<keyword evidence="1" id="KW-0472">Membrane</keyword>
<feature type="domain" description="CBU-0592-like" evidence="2">
    <location>
        <begin position="4"/>
        <end position="78"/>
    </location>
</feature>
<accession>A0A8J2UI22</accession>
<evidence type="ECO:0000259" key="2">
    <source>
        <dbReference type="Pfam" id="PF26604"/>
    </source>
</evidence>
<keyword evidence="1" id="KW-0812">Transmembrane</keyword>
<keyword evidence="1" id="KW-1133">Transmembrane helix</keyword>
<dbReference type="NCBIfam" id="NF047864">
    <property type="entry name" value="CBU_0592_membra"/>
    <property type="match status" value="1"/>
</dbReference>
<sequence>MLIVDIVGWFGSILVVAAYALNIYGKLSSASTPYYVLNIAGSTALIINTLYHHAIPSMVVNVVWIGIALVALFKRAKKEIAN</sequence>
<protein>
    <recommendedName>
        <fullName evidence="2">CBU-0592-like domain-containing protein</fullName>
    </recommendedName>
</protein>
<reference evidence="3" key="2">
    <citation type="submission" date="2020-09" db="EMBL/GenBank/DDBJ databases">
        <authorList>
            <person name="Sun Q."/>
            <person name="Zhou Y."/>
        </authorList>
    </citation>
    <scope>NUCLEOTIDE SEQUENCE</scope>
    <source>
        <strain evidence="3">CGMCC 1.15448</strain>
    </source>
</reference>
<gene>
    <name evidence="3" type="ORF">GCM10011511_50990</name>
</gene>
<evidence type="ECO:0000313" key="4">
    <source>
        <dbReference type="Proteomes" id="UP000607559"/>
    </source>
</evidence>
<dbReference type="Proteomes" id="UP000607559">
    <property type="component" value="Unassembled WGS sequence"/>
</dbReference>
<evidence type="ECO:0000313" key="3">
    <source>
        <dbReference type="EMBL" id="GGB21047.1"/>
    </source>
</evidence>
<feature type="transmembrane region" description="Helical" evidence="1">
    <location>
        <begin position="6"/>
        <end position="25"/>
    </location>
</feature>
<organism evidence="3 4">
    <name type="scientific">Puia dinghuensis</name>
    <dbReference type="NCBI Taxonomy" id="1792502"/>
    <lineage>
        <taxon>Bacteria</taxon>
        <taxon>Pseudomonadati</taxon>
        <taxon>Bacteroidota</taxon>
        <taxon>Chitinophagia</taxon>
        <taxon>Chitinophagales</taxon>
        <taxon>Chitinophagaceae</taxon>
        <taxon>Puia</taxon>
    </lineage>
</organism>
<proteinExistence type="predicted"/>
<dbReference type="RefSeq" id="WP_188937177.1">
    <property type="nucleotide sequence ID" value="NZ_BMJC01000006.1"/>
</dbReference>
<dbReference type="AlphaFoldDB" id="A0A8J2UI22"/>
<evidence type="ECO:0000256" key="1">
    <source>
        <dbReference type="SAM" id="Phobius"/>
    </source>
</evidence>
<feature type="transmembrane region" description="Helical" evidence="1">
    <location>
        <begin position="57"/>
        <end position="73"/>
    </location>
</feature>
<reference evidence="3" key="1">
    <citation type="journal article" date="2014" name="Int. J. Syst. Evol. Microbiol.">
        <title>Complete genome sequence of Corynebacterium casei LMG S-19264T (=DSM 44701T), isolated from a smear-ripened cheese.</title>
        <authorList>
            <consortium name="US DOE Joint Genome Institute (JGI-PGF)"/>
            <person name="Walter F."/>
            <person name="Albersmeier A."/>
            <person name="Kalinowski J."/>
            <person name="Ruckert C."/>
        </authorList>
    </citation>
    <scope>NUCLEOTIDE SEQUENCE</scope>
    <source>
        <strain evidence="3">CGMCC 1.15448</strain>
    </source>
</reference>
<dbReference type="Pfam" id="PF26604">
    <property type="entry name" value="CBU_0592"/>
    <property type="match status" value="1"/>
</dbReference>
<keyword evidence="4" id="KW-1185">Reference proteome</keyword>
<comment type="caution">
    <text evidence="3">The sequence shown here is derived from an EMBL/GenBank/DDBJ whole genome shotgun (WGS) entry which is preliminary data.</text>
</comment>
<dbReference type="EMBL" id="BMJC01000006">
    <property type="protein sequence ID" value="GGB21047.1"/>
    <property type="molecule type" value="Genomic_DNA"/>
</dbReference>
<dbReference type="InterPro" id="IPR058058">
    <property type="entry name" value="CBU_0592-like"/>
</dbReference>
<name>A0A8J2UI22_9BACT</name>